<dbReference type="Proteomes" id="UP001439008">
    <property type="component" value="Unassembled WGS sequence"/>
</dbReference>
<keyword evidence="3" id="KW-1185">Reference proteome</keyword>
<sequence length="233" mass="27686">METKMSVYLFVFILIGTIILIAIIVYFFLDKKKKKRTNSNENDLSSGSQNYLIYYSSKEEAVIQISRKINFPEEIKTILELFDTVSNLEEKLKLKTNFTDKINSHECLSYIKHASVADTILLLEAIIKSETKDKIDLDVFNAICQKFDIFDKNFAFRKDASLLLKCKNYVANPTFFNEKVLKDYKNDDKEMFEHKLENFKIKKYYQLKVIYDFIENEKTENFIKMVEDLEYFY</sequence>
<proteinExistence type="predicted"/>
<evidence type="ECO:0000313" key="2">
    <source>
        <dbReference type="EMBL" id="MES1920264.1"/>
    </source>
</evidence>
<name>A0ABV2ALD0_9EUKA</name>
<evidence type="ECO:0000313" key="3">
    <source>
        <dbReference type="Proteomes" id="UP001439008"/>
    </source>
</evidence>
<protein>
    <submittedName>
        <fullName evidence="2">Uncharacterized protein</fullName>
    </submittedName>
</protein>
<accession>A0ABV2ALD0</accession>
<reference evidence="2 3" key="1">
    <citation type="journal article" date="2024" name="BMC Biol.">
        <title>Comparative genomics of Ascetosporea gives new insight into the evolutionary basis for animal parasitism in Rhizaria.</title>
        <authorList>
            <person name="Hiltunen Thoren M."/>
            <person name="Onut-Brannstrom I."/>
            <person name="Alfjorden A."/>
            <person name="Peckova H."/>
            <person name="Swords F."/>
            <person name="Hooper C."/>
            <person name="Holzer A.S."/>
            <person name="Bass D."/>
            <person name="Burki F."/>
        </authorList>
    </citation>
    <scope>NUCLEOTIDE SEQUENCE [LARGE SCALE GENOMIC DNA]</scope>
    <source>
        <strain evidence="2">20-A016</strain>
    </source>
</reference>
<feature type="transmembrane region" description="Helical" evidence="1">
    <location>
        <begin position="6"/>
        <end position="29"/>
    </location>
</feature>
<organism evidence="2 3">
    <name type="scientific">Bonamia ostreae</name>
    <dbReference type="NCBI Taxonomy" id="126728"/>
    <lineage>
        <taxon>Eukaryota</taxon>
        <taxon>Sar</taxon>
        <taxon>Rhizaria</taxon>
        <taxon>Endomyxa</taxon>
        <taxon>Ascetosporea</taxon>
        <taxon>Haplosporida</taxon>
        <taxon>Bonamia</taxon>
    </lineage>
</organism>
<dbReference type="EMBL" id="JBDODL010000576">
    <property type="protein sequence ID" value="MES1920264.1"/>
    <property type="molecule type" value="Genomic_DNA"/>
</dbReference>
<evidence type="ECO:0000256" key="1">
    <source>
        <dbReference type="SAM" id="Phobius"/>
    </source>
</evidence>
<gene>
    <name evidence="2" type="ORF">MHBO_001953</name>
</gene>
<keyword evidence="1" id="KW-0812">Transmembrane</keyword>
<comment type="caution">
    <text evidence="2">The sequence shown here is derived from an EMBL/GenBank/DDBJ whole genome shotgun (WGS) entry which is preliminary data.</text>
</comment>
<keyword evidence="1" id="KW-1133">Transmembrane helix</keyword>
<keyword evidence="1" id="KW-0472">Membrane</keyword>